<protein>
    <submittedName>
        <fullName evidence="1">Uncharacterized protein</fullName>
    </submittedName>
</protein>
<keyword evidence="2" id="KW-1185">Reference proteome</keyword>
<reference evidence="1 2" key="2">
    <citation type="journal article" date="2022" name="Mol. Ecol. Resour.">
        <title>The genomes of chicory, endive, great burdock and yacon provide insights into Asteraceae paleo-polyploidization history and plant inulin production.</title>
        <authorList>
            <person name="Fan W."/>
            <person name="Wang S."/>
            <person name="Wang H."/>
            <person name="Wang A."/>
            <person name="Jiang F."/>
            <person name="Liu H."/>
            <person name="Zhao H."/>
            <person name="Xu D."/>
            <person name="Zhang Y."/>
        </authorList>
    </citation>
    <scope>NUCLEOTIDE SEQUENCE [LARGE SCALE GENOMIC DNA]</scope>
    <source>
        <strain evidence="2">cv. Punajuju</strain>
        <tissue evidence="1">Leaves</tissue>
    </source>
</reference>
<reference evidence="2" key="1">
    <citation type="journal article" date="2022" name="Mol. Ecol. Resour.">
        <title>The genomes of chicory, endive, great burdock and yacon provide insights into Asteraceae palaeo-polyploidization history and plant inulin production.</title>
        <authorList>
            <person name="Fan W."/>
            <person name="Wang S."/>
            <person name="Wang H."/>
            <person name="Wang A."/>
            <person name="Jiang F."/>
            <person name="Liu H."/>
            <person name="Zhao H."/>
            <person name="Xu D."/>
            <person name="Zhang Y."/>
        </authorList>
    </citation>
    <scope>NUCLEOTIDE SEQUENCE [LARGE SCALE GENOMIC DNA]</scope>
    <source>
        <strain evidence="2">cv. Punajuju</strain>
    </source>
</reference>
<evidence type="ECO:0000313" key="2">
    <source>
        <dbReference type="Proteomes" id="UP001055811"/>
    </source>
</evidence>
<evidence type="ECO:0000313" key="1">
    <source>
        <dbReference type="EMBL" id="KAI3781660.1"/>
    </source>
</evidence>
<sequence length="1031" mass="112601">MIFVFNILIFLHRISYLWGGIIVENSRFDLEEIIGLTVKNGNGLASSISDSKFVYIAGCVVVLYDVDSWTQSHLMVSNRSPKPLSCVAVSQDGSYIAAASRRAGHFMGLTSNSLIAISVTSIYCLFLVCLMLHHSQSGQQPSIIVWSSATLTSISELKGHQYGVACMAFSPDGKHLVSIGIPQDGYLCLWDYRSGTLVKKLKACSSFSAVASVSFSADANFILTAGKRHLKIWTVGLPTKSRAKTEKVSPTMHGKTVNLGLHKGCTFIAVTSSIKSGEPVLIYALTDSGVLCLLHGGLTITHSVDLKVEKGYGLSASQEFIACACDNGVVKLYTIGSLEHAGDLHYSEHKQNKKTTDTLCQSKSQEGIQQNPNFPDAIACQFSTSQKLVSHSGCIWDIKNLSCENMHDPSLSCVARGCTGGVSFATCSVDGSIRLWDLALQSLSTDQQHLPINEPLPTSCLVSAGTFERESVVSGVFTQGYRSMAVSSDGNHLAAGDSDGNLHIFNLETSDYTCIQDVHEGEILSLNFSLPIDKRNNSNEDLESYYFLASGGSDKMIHLFDVDRNFDLIASVGDHLSAVTSVQFTGNGRKLISCSSDRALISRDIAGNGKDYNISHSHQQKASQGTVFDIAIDPITETAVTDKKINMFDIPNGKVIKSFKDGEDYGDPIKIVLDPSCSYVVCSYSDRSICMYDMTSGVMVARAVGHSDVINAIIFLPDCKHLVSVGSDSCIFVWKVPTLMTSKMSQKINGNYSPLSPSATAVNQIKFHKENHLRSQATTRAAFLKCPQDTSAFRFSVSRLPHWAKSKVTSPLVIPMDPISSEHSPSKSSSVDADVDLSLHLHTPSNHNIDSQKRLPTSNSKNCRSFALDKRWVTIHNVCLDVLNSPEVYNSRFSVRWEGSGRGRSSSQRGMISLNIKEEKDCDIERSEKQNMFDACKEALRTLEASSKTTLELFSKLRTHENLEGQEGNFYGEVAEMLPLIAKNVHEIVKITSSCGGDKVEIPGFEPLLGKFAESLSQRVIELLKENCTNL</sequence>
<name>A0ACB9GF16_CICIN</name>
<comment type="caution">
    <text evidence="1">The sequence shown here is derived from an EMBL/GenBank/DDBJ whole genome shotgun (WGS) entry which is preliminary data.</text>
</comment>
<proteinExistence type="predicted"/>
<dbReference type="Proteomes" id="UP001055811">
    <property type="component" value="Linkage Group LG02"/>
</dbReference>
<dbReference type="EMBL" id="CM042010">
    <property type="protein sequence ID" value="KAI3781660.1"/>
    <property type="molecule type" value="Genomic_DNA"/>
</dbReference>
<organism evidence="1 2">
    <name type="scientific">Cichorium intybus</name>
    <name type="common">Chicory</name>
    <dbReference type="NCBI Taxonomy" id="13427"/>
    <lineage>
        <taxon>Eukaryota</taxon>
        <taxon>Viridiplantae</taxon>
        <taxon>Streptophyta</taxon>
        <taxon>Embryophyta</taxon>
        <taxon>Tracheophyta</taxon>
        <taxon>Spermatophyta</taxon>
        <taxon>Magnoliopsida</taxon>
        <taxon>eudicotyledons</taxon>
        <taxon>Gunneridae</taxon>
        <taxon>Pentapetalae</taxon>
        <taxon>asterids</taxon>
        <taxon>campanulids</taxon>
        <taxon>Asterales</taxon>
        <taxon>Asteraceae</taxon>
        <taxon>Cichorioideae</taxon>
        <taxon>Cichorieae</taxon>
        <taxon>Cichoriinae</taxon>
        <taxon>Cichorium</taxon>
    </lineage>
</organism>
<accession>A0ACB9GF16</accession>
<gene>
    <name evidence="1" type="ORF">L2E82_11680</name>
</gene>